<keyword evidence="10" id="KW-0521">NADP</keyword>
<accession>A0A815W431</accession>
<keyword evidence="5 10" id="KW-0328">Glycosyltransferase</keyword>
<dbReference type="PANTHER" id="PTHR10339">
    <property type="entry name" value="ADP-RIBOSYLTRANSFERASE"/>
    <property type="match status" value="1"/>
</dbReference>
<evidence type="ECO:0000256" key="6">
    <source>
        <dbReference type="ARBA" id="ARBA00022679"/>
    </source>
</evidence>
<dbReference type="Gene3D" id="3.90.176.10">
    <property type="entry name" value="Toxin ADP-ribosyltransferase, Chain A, domain 1"/>
    <property type="match status" value="1"/>
</dbReference>
<keyword evidence="10" id="KW-0520">NAD</keyword>
<evidence type="ECO:0000259" key="11">
    <source>
        <dbReference type="PROSITE" id="PS50918"/>
    </source>
</evidence>
<dbReference type="EMBL" id="CAJNOH010001880">
    <property type="protein sequence ID" value="CAF1258013.1"/>
    <property type="molecule type" value="Genomic_DNA"/>
</dbReference>
<dbReference type="GO" id="GO:0016779">
    <property type="term" value="F:nucleotidyltransferase activity"/>
    <property type="evidence" value="ECO:0007669"/>
    <property type="project" value="UniProtKB-KW"/>
</dbReference>
<keyword evidence="7" id="KW-0548">Nucleotidyltransferase</keyword>
<protein>
    <recommendedName>
        <fullName evidence="10">NAD(P)(+)--arginine ADP-ribosyltransferase</fullName>
        <ecNumber evidence="10">2.4.2.31</ecNumber>
    </recommendedName>
    <alternativeName>
        <fullName evidence="10">Mono(ADP-ribosyl)transferase</fullName>
    </alternativeName>
</protein>
<dbReference type="Pfam" id="PF01129">
    <property type="entry name" value="ART"/>
    <property type="match status" value="1"/>
</dbReference>
<comment type="similarity">
    <text evidence="2 10">Belongs to the Arg-specific ADP-ribosyltransferase family.</text>
</comment>
<proteinExistence type="inferred from homology"/>
<keyword evidence="3" id="KW-0964">Secreted</keyword>
<evidence type="ECO:0000256" key="4">
    <source>
        <dbReference type="ARBA" id="ARBA00022656"/>
    </source>
</evidence>
<dbReference type="GO" id="GO:0090729">
    <property type="term" value="F:toxin activity"/>
    <property type="evidence" value="ECO:0007669"/>
    <property type="project" value="UniProtKB-KW"/>
</dbReference>
<evidence type="ECO:0000313" key="13">
    <source>
        <dbReference type="EMBL" id="CAF1538379.1"/>
    </source>
</evidence>
<dbReference type="PANTHER" id="PTHR10339:SF25">
    <property type="entry name" value="SECRETED EXOENZYME S"/>
    <property type="match status" value="1"/>
</dbReference>
<dbReference type="SUPFAM" id="SSF56399">
    <property type="entry name" value="ADP-ribosylation"/>
    <property type="match status" value="1"/>
</dbReference>
<evidence type="ECO:0000256" key="9">
    <source>
        <dbReference type="ARBA" id="ARBA00047597"/>
    </source>
</evidence>
<dbReference type="InterPro" id="IPR050999">
    <property type="entry name" value="ADP-ribosyltransferase_ARG"/>
</dbReference>
<dbReference type="PROSITE" id="PS50918">
    <property type="entry name" value="WWE"/>
    <property type="match status" value="1"/>
</dbReference>
<evidence type="ECO:0000313" key="12">
    <source>
        <dbReference type="EMBL" id="CAF1258013.1"/>
    </source>
</evidence>
<reference evidence="13" key="1">
    <citation type="submission" date="2021-02" db="EMBL/GenBank/DDBJ databases">
        <authorList>
            <person name="Nowell W R."/>
        </authorList>
    </citation>
    <scope>NUCLEOTIDE SEQUENCE</scope>
</reference>
<dbReference type="SUPFAM" id="SSF117839">
    <property type="entry name" value="WWE domain"/>
    <property type="match status" value="1"/>
</dbReference>
<evidence type="ECO:0000256" key="8">
    <source>
        <dbReference type="ARBA" id="ARBA00023026"/>
    </source>
</evidence>
<keyword evidence="6 10" id="KW-0808">Transferase</keyword>
<gene>
    <name evidence="13" type="ORF">JXQ802_LOCUS42766</name>
    <name evidence="12" type="ORF">PYM288_LOCUS27726</name>
</gene>
<organism evidence="13 14">
    <name type="scientific">Rotaria sordida</name>
    <dbReference type="NCBI Taxonomy" id="392033"/>
    <lineage>
        <taxon>Eukaryota</taxon>
        <taxon>Metazoa</taxon>
        <taxon>Spiralia</taxon>
        <taxon>Gnathifera</taxon>
        <taxon>Rotifera</taxon>
        <taxon>Eurotatoria</taxon>
        <taxon>Bdelloidea</taxon>
        <taxon>Philodinida</taxon>
        <taxon>Philodinidae</taxon>
        <taxon>Rotaria</taxon>
    </lineage>
</organism>
<feature type="domain" description="WWE" evidence="11">
    <location>
        <begin position="4"/>
        <end position="86"/>
    </location>
</feature>
<dbReference type="EC" id="2.4.2.31" evidence="10"/>
<keyword evidence="4" id="KW-0800">Toxin</keyword>
<dbReference type="InterPro" id="IPR000768">
    <property type="entry name" value="ART"/>
</dbReference>
<dbReference type="EMBL" id="CAJNOL010002942">
    <property type="protein sequence ID" value="CAF1538379.1"/>
    <property type="molecule type" value="Genomic_DNA"/>
</dbReference>
<dbReference type="Pfam" id="PF02825">
    <property type="entry name" value="WWE"/>
    <property type="match status" value="1"/>
</dbReference>
<evidence type="ECO:0000256" key="5">
    <source>
        <dbReference type="ARBA" id="ARBA00022676"/>
    </source>
</evidence>
<evidence type="ECO:0000256" key="1">
    <source>
        <dbReference type="ARBA" id="ARBA00004613"/>
    </source>
</evidence>
<name>A0A815W431_9BILA</name>
<dbReference type="Proteomes" id="UP000663854">
    <property type="component" value="Unassembled WGS sequence"/>
</dbReference>
<dbReference type="InterPro" id="IPR037197">
    <property type="entry name" value="WWE_dom_sf"/>
</dbReference>
<evidence type="ECO:0000256" key="2">
    <source>
        <dbReference type="ARBA" id="ARBA00009558"/>
    </source>
</evidence>
<keyword evidence="14" id="KW-1185">Reference proteome</keyword>
<dbReference type="Proteomes" id="UP000663870">
    <property type="component" value="Unassembled WGS sequence"/>
</dbReference>
<evidence type="ECO:0000256" key="3">
    <source>
        <dbReference type="ARBA" id="ARBA00022525"/>
    </source>
</evidence>
<comment type="subcellular location">
    <subcellularLocation>
        <location evidence="1">Secreted</location>
    </subcellularLocation>
</comment>
<sequence>MAYSVLPPTLNNSLKTVEWMWQSNPNPFSKSERATWSHYSDLENLIIEEAFQDKQPRAQLNDYFIDFKSNLQISNTDDHKQRPIKRVVRKREDKHLREARFMDLPVSYGRSFGGEYGWVSPFVIEVRRDLKLEPDDLPSKKPSMIPMLVEKAARGIIEEGKHIKKEREAEKMAKMLREMKTSGMEEVWKRCAYLYTLESFLYKTLNAAMRLVGDKEQEKVWRSKIRTLGPFCLLVWDDPFNTKLTTKKTLYRGATLTDEQITAYAKMAEDDKAYGSFQAYTSCSRNRDKAEEFGNTLFIMEVLVAFIADLSPLSEYSAEEEELVTPGVCFRVKSVKFDRTKNKHFIHLQLRQRFSSEHKHDLLNQQTTNQTPDAYDRRDDLRLRADDFDNRYRFDDDRYLYRGDYDRVFV</sequence>
<keyword evidence="8" id="KW-0843">Virulence</keyword>
<dbReference type="GO" id="GO:0106274">
    <property type="term" value="F:NAD+-protein-arginine ADP-ribosyltransferase activity"/>
    <property type="evidence" value="ECO:0007669"/>
    <property type="project" value="UniProtKB-EC"/>
</dbReference>
<comment type="catalytic activity">
    <reaction evidence="9 10">
        <text>L-arginyl-[protein] + NAD(+) = N(omega)-(ADP-D-ribosyl)-L-arginyl-[protein] + nicotinamide + H(+)</text>
        <dbReference type="Rhea" id="RHEA:19149"/>
        <dbReference type="Rhea" id="RHEA-COMP:10532"/>
        <dbReference type="Rhea" id="RHEA-COMP:15087"/>
        <dbReference type="ChEBI" id="CHEBI:15378"/>
        <dbReference type="ChEBI" id="CHEBI:17154"/>
        <dbReference type="ChEBI" id="CHEBI:29965"/>
        <dbReference type="ChEBI" id="CHEBI:57540"/>
        <dbReference type="ChEBI" id="CHEBI:142554"/>
        <dbReference type="EC" id="2.4.2.31"/>
    </reaction>
</comment>
<evidence type="ECO:0000256" key="10">
    <source>
        <dbReference type="RuleBase" id="RU361228"/>
    </source>
</evidence>
<evidence type="ECO:0000313" key="14">
    <source>
        <dbReference type="Proteomes" id="UP000663870"/>
    </source>
</evidence>
<dbReference type="Gene3D" id="3.30.720.50">
    <property type="match status" value="1"/>
</dbReference>
<dbReference type="GO" id="GO:0003950">
    <property type="term" value="F:NAD+ poly-ADP-ribosyltransferase activity"/>
    <property type="evidence" value="ECO:0007669"/>
    <property type="project" value="TreeGrafter"/>
</dbReference>
<dbReference type="InterPro" id="IPR004170">
    <property type="entry name" value="WWE_dom"/>
</dbReference>
<evidence type="ECO:0000256" key="7">
    <source>
        <dbReference type="ARBA" id="ARBA00022695"/>
    </source>
</evidence>
<dbReference type="GO" id="GO:0005576">
    <property type="term" value="C:extracellular region"/>
    <property type="evidence" value="ECO:0007669"/>
    <property type="project" value="UniProtKB-SubCell"/>
</dbReference>
<dbReference type="AlphaFoldDB" id="A0A815W431"/>
<comment type="caution">
    <text evidence="13">The sequence shown here is derived from an EMBL/GenBank/DDBJ whole genome shotgun (WGS) entry which is preliminary data.</text>
</comment>